<evidence type="ECO:0000313" key="3">
    <source>
        <dbReference type="EMBL" id="KAL3398928.1"/>
    </source>
</evidence>
<organism evidence="3 4">
    <name type="scientific">Trichogramma kaykai</name>
    <dbReference type="NCBI Taxonomy" id="54128"/>
    <lineage>
        <taxon>Eukaryota</taxon>
        <taxon>Metazoa</taxon>
        <taxon>Ecdysozoa</taxon>
        <taxon>Arthropoda</taxon>
        <taxon>Hexapoda</taxon>
        <taxon>Insecta</taxon>
        <taxon>Pterygota</taxon>
        <taxon>Neoptera</taxon>
        <taxon>Endopterygota</taxon>
        <taxon>Hymenoptera</taxon>
        <taxon>Apocrita</taxon>
        <taxon>Proctotrupomorpha</taxon>
        <taxon>Chalcidoidea</taxon>
        <taxon>Trichogrammatidae</taxon>
        <taxon>Trichogramma</taxon>
    </lineage>
</organism>
<gene>
    <name evidence="3" type="ORF">TKK_008019</name>
</gene>
<proteinExistence type="predicted"/>
<feature type="region of interest" description="Disordered" evidence="1">
    <location>
        <begin position="1"/>
        <end position="21"/>
    </location>
</feature>
<feature type="region of interest" description="Disordered" evidence="1">
    <location>
        <begin position="374"/>
        <end position="407"/>
    </location>
</feature>
<dbReference type="AlphaFoldDB" id="A0ABD2X1V1"/>
<keyword evidence="4" id="KW-1185">Reference proteome</keyword>
<reference evidence="3 4" key="1">
    <citation type="journal article" date="2024" name="bioRxiv">
        <title>A reference genome for Trichogramma kaykai: A tiny desert-dwelling parasitoid wasp with competing sex-ratio distorters.</title>
        <authorList>
            <person name="Culotta J."/>
            <person name="Lindsey A.R."/>
        </authorList>
    </citation>
    <scope>NUCLEOTIDE SEQUENCE [LARGE SCALE GENOMIC DNA]</scope>
    <source>
        <strain evidence="3 4">KSX58</strain>
    </source>
</reference>
<accession>A0ABD2X1V1</accession>
<dbReference type="PANTHER" id="PTHR33327">
    <property type="entry name" value="ENDONUCLEASE"/>
    <property type="match status" value="1"/>
</dbReference>
<evidence type="ECO:0000256" key="1">
    <source>
        <dbReference type="SAM" id="MobiDB-lite"/>
    </source>
</evidence>
<feature type="compositionally biased region" description="Basic residues" evidence="1">
    <location>
        <begin position="398"/>
        <end position="407"/>
    </location>
</feature>
<dbReference type="PANTHER" id="PTHR33327:SF3">
    <property type="entry name" value="RNA-DIRECTED DNA POLYMERASE"/>
    <property type="match status" value="1"/>
</dbReference>
<sequence length="447" mass="49644">MTNEKKEQDPPGQHDLINSSLLTDDGCDAREVESRLNARMKYFEDSMASLREQMGTLATVIEKLTLPVTPHTAQATNNTPVVNATSCSTSTTSTTSTTPNLVDSSRISFVRSNHQFKFQFSPGKFNPHAKSFAQSFYESEAAAAQASQASTNTTATYGNHPILSIGPLQTPVADSNSSGLFRYRPVEVPAFWHHDPTSWFDLLEGEFEALNISEDKAKYSSLLKGLGQSTCKAISSLIKSLPPTGKYNKLKEQVIRKYSQSAHQKIEQLFKQCSLGDRKPSELLSEMQALGRDHVSDETLMLLWYRLLPSELAVLLDESVTSANAIAAVSKADRLYERLKSSKSYSQISSLDQPQNSETDLPQKIANAIVAAMSVKPKSQERPSRSKSKEKNNNKPKSSARSRSKARYGPHKDLCFYHSKYGNSAEYCFNPPCAWVEKYANKSEQEN</sequence>
<dbReference type="InterPro" id="IPR055469">
    <property type="entry name" value="DUF7041"/>
</dbReference>
<evidence type="ECO:0000313" key="4">
    <source>
        <dbReference type="Proteomes" id="UP001627154"/>
    </source>
</evidence>
<dbReference type="Pfam" id="PF23055">
    <property type="entry name" value="DUF7041"/>
    <property type="match status" value="1"/>
</dbReference>
<feature type="compositionally biased region" description="Basic and acidic residues" evidence="1">
    <location>
        <begin position="378"/>
        <end position="393"/>
    </location>
</feature>
<feature type="domain" description="DUF7041" evidence="2">
    <location>
        <begin position="188"/>
        <end position="270"/>
    </location>
</feature>
<evidence type="ECO:0000259" key="2">
    <source>
        <dbReference type="Pfam" id="PF23055"/>
    </source>
</evidence>
<name>A0ABD2X1V1_9HYME</name>
<dbReference type="EMBL" id="JBJJXI010000059">
    <property type="protein sequence ID" value="KAL3398928.1"/>
    <property type="molecule type" value="Genomic_DNA"/>
</dbReference>
<comment type="caution">
    <text evidence="3">The sequence shown here is derived from an EMBL/GenBank/DDBJ whole genome shotgun (WGS) entry which is preliminary data.</text>
</comment>
<protein>
    <recommendedName>
        <fullName evidence="2">DUF7041 domain-containing protein</fullName>
    </recommendedName>
</protein>
<dbReference type="Proteomes" id="UP001627154">
    <property type="component" value="Unassembled WGS sequence"/>
</dbReference>